<dbReference type="PANTHER" id="PTHR12542:SF96">
    <property type="entry name" value="EXOCYST COMPLEX COMPONENT EXO70B1"/>
    <property type="match status" value="1"/>
</dbReference>
<comment type="similarity">
    <text evidence="1 3">Belongs to the EXO70 family.</text>
</comment>
<evidence type="ECO:0000256" key="1">
    <source>
        <dbReference type="ARBA" id="ARBA00006756"/>
    </source>
</evidence>
<dbReference type="EMBL" id="SDMP01000017">
    <property type="protein sequence ID" value="RYQ99218.1"/>
    <property type="molecule type" value="Genomic_DNA"/>
</dbReference>
<keyword evidence="4" id="KW-0472">Membrane</keyword>
<evidence type="ECO:0000313" key="6">
    <source>
        <dbReference type="EMBL" id="RYQ99218.1"/>
    </source>
</evidence>
<comment type="caution">
    <text evidence="6">The sequence shown here is derived from an EMBL/GenBank/DDBJ whole genome shotgun (WGS) entry which is preliminary data.</text>
</comment>
<evidence type="ECO:0000256" key="3">
    <source>
        <dbReference type="RuleBase" id="RU365026"/>
    </source>
</evidence>
<dbReference type="Gene3D" id="1.20.1280.170">
    <property type="entry name" value="Exocyst complex component Exo70"/>
    <property type="match status" value="1"/>
</dbReference>
<dbReference type="AlphaFoldDB" id="A0A444YB96"/>
<keyword evidence="7" id="KW-1185">Reference proteome</keyword>
<dbReference type="STRING" id="3818.A0A444YB96"/>
<feature type="transmembrane region" description="Helical" evidence="4">
    <location>
        <begin position="20"/>
        <end position="39"/>
    </location>
</feature>
<dbReference type="InterPro" id="IPR004140">
    <property type="entry name" value="Exo70"/>
</dbReference>
<dbReference type="Pfam" id="PF03081">
    <property type="entry name" value="Exo70_C"/>
    <property type="match status" value="1"/>
</dbReference>
<keyword evidence="4" id="KW-1133">Transmembrane helix</keyword>
<dbReference type="GO" id="GO:0005546">
    <property type="term" value="F:phosphatidylinositol-4,5-bisphosphate binding"/>
    <property type="evidence" value="ECO:0007669"/>
    <property type="project" value="InterPro"/>
</dbReference>
<feature type="transmembrane region" description="Helical" evidence="4">
    <location>
        <begin position="83"/>
        <end position="102"/>
    </location>
</feature>
<name>A0A444YB96_ARAHY</name>
<dbReference type="InterPro" id="IPR046364">
    <property type="entry name" value="Exo70_C"/>
</dbReference>
<keyword evidence="2 3" id="KW-0813">Transport</keyword>
<feature type="transmembrane region" description="Helical" evidence="4">
    <location>
        <begin position="108"/>
        <end position="124"/>
    </location>
</feature>
<accession>A0A444YB96</accession>
<dbReference type="GO" id="GO:0015031">
    <property type="term" value="P:protein transport"/>
    <property type="evidence" value="ECO:0007669"/>
    <property type="project" value="UniProtKB-KW"/>
</dbReference>
<protein>
    <recommendedName>
        <fullName evidence="3">Exocyst subunit Exo70 family protein</fullName>
    </recommendedName>
</protein>
<dbReference type="SMR" id="A0A444YB96"/>
<comment type="function">
    <text evidence="3">Component of the exocyst complex.</text>
</comment>
<organism evidence="6 7">
    <name type="scientific">Arachis hypogaea</name>
    <name type="common">Peanut</name>
    <dbReference type="NCBI Taxonomy" id="3818"/>
    <lineage>
        <taxon>Eukaryota</taxon>
        <taxon>Viridiplantae</taxon>
        <taxon>Streptophyta</taxon>
        <taxon>Embryophyta</taxon>
        <taxon>Tracheophyta</taxon>
        <taxon>Spermatophyta</taxon>
        <taxon>Magnoliopsida</taxon>
        <taxon>eudicotyledons</taxon>
        <taxon>Gunneridae</taxon>
        <taxon>Pentapetalae</taxon>
        <taxon>rosids</taxon>
        <taxon>fabids</taxon>
        <taxon>Fabales</taxon>
        <taxon>Fabaceae</taxon>
        <taxon>Papilionoideae</taxon>
        <taxon>50 kb inversion clade</taxon>
        <taxon>dalbergioids sensu lato</taxon>
        <taxon>Dalbergieae</taxon>
        <taxon>Pterocarpus clade</taxon>
        <taxon>Arachis</taxon>
    </lineage>
</organism>
<evidence type="ECO:0000256" key="4">
    <source>
        <dbReference type="SAM" id="Phobius"/>
    </source>
</evidence>
<evidence type="ECO:0000256" key="2">
    <source>
        <dbReference type="ARBA" id="ARBA00022448"/>
    </source>
</evidence>
<dbReference type="PANTHER" id="PTHR12542">
    <property type="entry name" value="EXOCYST COMPLEX PROTEIN EXO70"/>
    <property type="match status" value="1"/>
</dbReference>
<evidence type="ECO:0000313" key="7">
    <source>
        <dbReference type="Proteomes" id="UP000289738"/>
    </source>
</evidence>
<dbReference type="GO" id="GO:0006887">
    <property type="term" value="P:exocytosis"/>
    <property type="evidence" value="ECO:0007669"/>
    <property type="project" value="UniProtKB-KW"/>
</dbReference>
<dbReference type="SUPFAM" id="SSF74788">
    <property type="entry name" value="Cullin repeat-like"/>
    <property type="match status" value="1"/>
</dbReference>
<dbReference type="GO" id="GO:0000145">
    <property type="term" value="C:exocyst"/>
    <property type="evidence" value="ECO:0007669"/>
    <property type="project" value="InterPro"/>
</dbReference>
<feature type="transmembrane region" description="Helical" evidence="4">
    <location>
        <begin position="51"/>
        <end position="71"/>
    </location>
</feature>
<dbReference type="Proteomes" id="UP000289738">
    <property type="component" value="Chromosome B07"/>
</dbReference>
<dbReference type="InterPro" id="IPR016159">
    <property type="entry name" value="Cullin_repeat-like_dom_sf"/>
</dbReference>
<dbReference type="OrthoDB" id="1400858at2759"/>
<sequence length="708" mass="81074">MKLMSIQIPRWLMHPEPWRFIGLTSSIVGLLCYALSTSFNFLFGKWNLTKMFIYVVFSIIICLATFFAKVWQHSSSLRFRAHMAFLVLTVTSAYSFFFDKAVNGKPDAFSLLSCAAFAMMSLSLSRQIHCGFEVDLLYFFLGVLIIQLMKLRLLLGTIGVCFSYFLVILRSSLDSQSENDDLQLEHQDHIAIRVDSQQSNNDLQLVACIEALRNRNSDLIQIISEQVKEQNKDHKPLTNAEEENNSQEDEEQIPVVVVPVISYDVKIESLLAETISDLHKIAQQTAVNGGFGEQFIQVYGSCRREFLEESLTSLGLKKLSTDEVHSMSWKNQRDTAVRWIKASNVCLKILFDGERRLCGRVFLGFPAAADLSFMEISGKTATWLLDFANAVATASPSPERLFMILDLFEALRDMIPDFERIFQDQMRNEAVTIWKKLGEAIWKNFMELGYALIRNQTPLTMTPIGGTIHSHTRYLMNYLLIACDSRQTLEQVFKENMHLLKEYPELDERVGSNSSSMQTVINWIMEMFDRNLEAKSKTFEDLALSHVFLMNNRHYMVQKARNRELGIVLGDDWFQKQSEKIRQYLAGYLSSSWDKVLEILKLDGSSDSIQTRPNGAAKAMKKKLKMFNVEFENICRVQSSWYVDEKLRQDIMIVLVKTLLPAYGSFIRRFQSVAKLGKNADKYVKYGDIEAKLNDLLGGVSASTSHQK</sequence>
<keyword evidence="3" id="KW-0653">Protein transport</keyword>
<proteinExistence type="inferred from homology"/>
<feature type="domain" description="Exocyst complex subunit Exo70 C-terminal" evidence="5">
    <location>
        <begin position="338"/>
        <end position="694"/>
    </location>
</feature>
<gene>
    <name evidence="6" type="ORF">Ahy_B07g087119</name>
</gene>
<evidence type="ECO:0000259" key="5">
    <source>
        <dbReference type="Pfam" id="PF03081"/>
    </source>
</evidence>
<dbReference type="Gramene" id="arahy.Tifrunner.gnm2.ann2.Ah17g174900.1">
    <property type="protein sequence ID" value="arahy.Tifrunner.gnm2.ann2.Ah17g174900.1-CDS-1"/>
    <property type="gene ID" value="arahy.Tifrunner.gnm2.ann2.Ah17g174900"/>
</dbReference>
<keyword evidence="4" id="KW-0812">Transmembrane</keyword>
<reference evidence="6 7" key="1">
    <citation type="submission" date="2019-01" db="EMBL/GenBank/DDBJ databases">
        <title>Sequencing of cultivated peanut Arachis hypogaea provides insights into genome evolution and oil improvement.</title>
        <authorList>
            <person name="Chen X."/>
        </authorList>
    </citation>
    <scope>NUCLEOTIDE SEQUENCE [LARGE SCALE GENOMIC DNA]</scope>
    <source>
        <strain evidence="7">cv. Fuhuasheng</strain>
        <tissue evidence="6">Leaves</tissue>
    </source>
</reference>
<feature type="transmembrane region" description="Helical" evidence="4">
    <location>
        <begin position="136"/>
        <end position="169"/>
    </location>
</feature>
<keyword evidence="3" id="KW-0268">Exocytosis</keyword>